<dbReference type="GO" id="GO:0020037">
    <property type="term" value="F:heme binding"/>
    <property type="evidence" value="ECO:0007669"/>
    <property type="project" value="TreeGrafter"/>
</dbReference>
<dbReference type="InterPro" id="IPR036374">
    <property type="entry name" value="OxRdtase_Mopterin-bd_sf"/>
</dbReference>
<dbReference type="STRING" id="453304.ATC03_03195"/>
<dbReference type="KEGG" id="agy:ATC03_03195"/>
<name>A0A191WCH4_9MICO</name>
<feature type="transmembrane region" description="Helical" evidence="1">
    <location>
        <begin position="116"/>
        <end position="134"/>
    </location>
</feature>
<keyword evidence="1" id="KW-1133">Transmembrane helix</keyword>
<protein>
    <submittedName>
        <fullName evidence="3">Oxidoreductase</fullName>
    </submittedName>
</protein>
<keyword evidence="1" id="KW-0812">Transmembrane</keyword>
<feature type="transmembrane region" description="Helical" evidence="1">
    <location>
        <begin position="89"/>
        <end position="109"/>
    </location>
</feature>
<organism evidence="3 4">
    <name type="scientific">Agromyces aureus</name>
    <dbReference type="NCBI Taxonomy" id="453304"/>
    <lineage>
        <taxon>Bacteria</taxon>
        <taxon>Bacillati</taxon>
        <taxon>Actinomycetota</taxon>
        <taxon>Actinomycetes</taxon>
        <taxon>Micrococcales</taxon>
        <taxon>Microbacteriaceae</taxon>
        <taxon>Agromyces</taxon>
    </lineage>
</organism>
<dbReference type="PANTHER" id="PTHR19372:SF7">
    <property type="entry name" value="SULFITE OXIDASE, MITOCHONDRIAL"/>
    <property type="match status" value="1"/>
</dbReference>
<dbReference type="OrthoDB" id="9795587at2"/>
<dbReference type="GO" id="GO:0008482">
    <property type="term" value="F:sulfite oxidase activity"/>
    <property type="evidence" value="ECO:0007669"/>
    <property type="project" value="TreeGrafter"/>
</dbReference>
<evidence type="ECO:0000259" key="2">
    <source>
        <dbReference type="Pfam" id="PF00174"/>
    </source>
</evidence>
<keyword evidence="1" id="KW-0472">Membrane</keyword>
<evidence type="ECO:0000256" key="1">
    <source>
        <dbReference type="SAM" id="Phobius"/>
    </source>
</evidence>
<dbReference type="GO" id="GO:0043546">
    <property type="term" value="F:molybdopterin cofactor binding"/>
    <property type="evidence" value="ECO:0007669"/>
    <property type="project" value="TreeGrafter"/>
</dbReference>
<gene>
    <name evidence="3" type="ORF">ATC03_03195</name>
</gene>
<dbReference type="SUPFAM" id="SSF56524">
    <property type="entry name" value="Oxidoreductase molybdopterin-binding domain"/>
    <property type="match status" value="1"/>
</dbReference>
<dbReference type="AlphaFoldDB" id="A0A191WCH4"/>
<feature type="transmembrane region" description="Helical" evidence="1">
    <location>
        <begin position="140"/>
        <end position="161"/>
    </location>
</feature>
<dbReference type="SUPFAM" id="SSF81296">
    <property type="entry name" value="E set domains"/>
    <property type="match status" value="1"/>
</dbReference>
<dbReference type="Gene3D" id="2.60.40.650">
    <property type="match status" value="1"/>
</dbReference>
<dbReference type="PANTHER" id="PTHR19372">
    <property type="entry name" value="SULFITE REDUCTASE"/>
    <property type="match status" value="1"/>
</dbReference>
<feature type="transmembrane region" description="Helical" evidence="1">
    <location>
        <begin position="243"/>
        <end position="264"/>
    </location>
</feature>
<evidence type="ECO:0000313" key="4">
    <source>
        <dbReference type="Proteomes" id="UP000078437"/>
    </source>
</evidence>
<dbReference type="EMBL" id="CP013979">
    <property type="protein sequence ID" value="ANJ25893.1"/>
    <property type="molecule type" value="Genomic_DNA"/>
</dbReference>
<sequence length="592" mass="61889">MEHQERRASGCDEPAATATRTGGRLRWWSLAALSGVISAGVFLAAAELVALVAAREGSPILAVGSFVIDIVPQWAKEFAIEVFGEYDKIALLGGLGLAVLVASVIAGVLQYVRPPLGAVALGLAGALSLAAVVTRTGATAFAWLPPLIGAAAGIVVLVLLVGRLRAWHDDLEAEAARHEAATASAAMTAAEAAAETAWAPREPAARTSTGADASTAVIATATEDPGARAKAGRPAASVDRRGFFVLAGIAAASALVVGVGSRVAGAATSSIAAIRKALKLPAPNSTVTVPDGAELDIPGLTPLYTPNGDFYRVDTALTVPSVDPTTWRLVVDGMVDRRVELTFDDLVAMGLDEYSITLTCVSNEVGGDLLGTAKWLGVPVRDVLAKAAPSADADMVLSRSIDGFTASTPLTSLTDDGLDAILAVAMNGEPLPLEHGFPVRMVVPGLYGYVSATKWLTELKVTRFDAEEAYWTPRGYSAKAPIKLSSRIDTPRLEKPVAAGTVKIAGVAWAQTVGIDRVEVKIDDADWQLATLSNPVNADTWVQWFLEWEATTGSHNVTVRATDRDGNRQVEERAPIAPDGSTGWQRRLVQVS</sequence>
<reference evidence="4" key="2">
    <citation type="submission" date="2016-01" db="EMBL/GenBank/DDBJ databases">
        <title>Complete genome sequence of Agromyces aureus AR33T and comparison with related organisms.</title>
        <authorList>
            <person name="Corretto E."/>
            <person name="Antonielli L."/>
            <person name="Sessitsch A."/>
            <person name="Brader G."/>
        </authorList>
    </citation>
    <scope>NUCLEOTIDE SEQUENCE [LARGE SCALE GENOMIC DNA]</scope>
    <source>
        <strain evidence="4">AR33</strain>
    </source>
</reference>
<feature type="transmembrane region" description="Helical" evidence="1">
    <location>
        <begin position="30"/>
        <end position="54"/>
    </location>
</feature>
<dbReference type="RefSeq" id="WP_084003245.1">
    <property type="nucleotide sequence ID" value="NZ_CP013979.1"/>
</dbReference>
<dbReference type="InterPro" id="IPR014756">
    <property type="entry name" value="Ig_E-set"/>
</dbReference>
<dbReference type="Proteomes" id="UP000078437">
    <property type="component" value="Chromosome"/>
</dbReference>
<dbReference type="Pfam" id="PF00174">
    <property type="entry name" value="Oxidored_molyb"/>
    <property type="match status" value="1"/>
</dbReference>
<evidence type="ECO:0000313" key="3">
    <source>
        <dbReference type="EMBL" id="ANJ25893.1"/>
    </source>
</evidence>
<proteinExistence type="predicted"/>
<dbReference type="InterPro" id="IPR000572">
    <property type="entry name" value="OxRdtase_Mopterin-bd_dom"/>
</dbReference>
<dbReference type="GO" id="GO:0006790">
    <property type="term" value="P:sulfur compound metabolic process"/>
    <property type="evidence" value="ECO:0007669"/>
    <property type="project" value="TreeGrafter"/>
</dbReference>
<keyword evidence="4" id="KW-1185">Reference proteome</keyword>
<reference evidence="3 4" key="1">
    <citation type="journal article" date="2016" name="Int. J. Syst. Evol. Microbiol.">
        <title>Agromyces aureus sp. nov., isolated from the rhizosphere of Salix caprea L. grown in a heavy-metal-contaminated soil.</title>
        <authorList>
            <person name="Corretto E."/>
            <person name="Antonielli L."/>
            <person name="Sessitsch A."/>
            <person name="Compant S."/>
            <person name="Gorfer M."/>
            <person name="Kuffner M."/>
            <person name="Brader G."/>
        </authorList>
    </citation>
    <scope>NUCLEOTIDE SEQUENCE [LARGE SCALE GENOMIC DNA]</scope>
    <source>
        <strain evidence="3 4">AR33</strain>
    </source>
</reference>
<accession>A0A191WCH4</accession>
<feature type="domain" description="Oxidoreductase molybdopterin-binding" evidence="2">
    <location>
        <begin position="317"/>
        <end position="470"/>
    </location>
</feature>
<dbReference type="Gene3D" id="3.90.420.10">
    <property type="entry name" value="Oxidoreductase, molybdopterin-binding domain"/>
    <property type="match status" value="1"/>
</dbReference>